<dbReference type="PANTHER" id="PTHR43818">
    <property type="entry name" value="BCDNA.GH03377"/>
    <property type="match status" value="1"/>
</dbReference>
<evidence type="ECO:0000313" key="4">
    <source>
        <dbReference type="EMBL" id="EIL95383.1"/>
    </source>
</evidence>
<name>I4W7E2_9GAMM</name>
<dbReference type="SUPFAM" id="SSF51735">
    <property type="entry name" value="NAD(P)-binding Rossmann-fold domains"/>
    <property type="match status" value="1"/>
</dbReference>
<comment type="caution">
    <text evidence="4">The sequence shown here is derived from an EMBL/GenBank/DDBJ whole genome shotgun (WGS) entry which is preliminary data.</text>
</comment>
<organism evidence="4 5">
    <name type="scientific">Rhodanobacter spathiphylli B39</name>
    <dbReference type="NCBI Taxonomy" id="1163407"/>
    <lineage>
        <taxon>Bacteria</taxon>
        <taxon>Pseudomonadati</taxon>
        <taxon>Pseudomonadota</taxon>
        <taxon>Gammaproteobacteria</taxon>
        <taxon>Lysobacterales</taxon>
        <taxon>Rhodanobacteraceae</taxon>
        <taxon>Rhodanobacter</taxon>
    </lineage>
</organism>
<sequence>MSIIKNAIGVGVIGASPLNPGWAMAAHIPAIQALPDYELRAISTSRPESARAAAEAFGVPAFTDPVDLITHPDVDLVVVAVKVPHHHALISAALDAGRMVLSEWPLGKNLDEAIDLADRARMVDARTAIGLQARFAPAVRHARTLVTDGYIGEVLGTTLVGSGIAWGGVTDRAHAYMFDATNGASTLSVPTLHALEAVNFVLGDFVSVAASTAVRRSTVQIAEDGLEVPVTTPDQIAISGTLASGAIASIFYRGGVSRGDNLRWEINGTEGDLVITSSVGNLQVADLLLLGGSGKQTTVVGLELPESYAHEPGGLSGDIGANVLRTYAHLAHDIREGSRTVPDFQYALRRHRLLAAIEEASRSGSTQYIREPAVVLP</sequence>
<dbReference type="EMBL" id="AJXT01000003">
    <property type="protein sequence ID" value="EIL95383.1"/>
    <property type="molecule type" value="Genomic_DNA"/>
</dbReference>
<keyword evidence="5" id="KW-1185">Reference proteome</keyword>
<dbReference type="eggNOG" id="COG0673">
    <property type="taxonomic scope" value="Bacteria"/>
</dbReference>
<dbReference type="Gene3D" id="3.30.360.10">
    <property type="entry name" value="Dihydrodipicolinate Reductase, domain 2"/>
    <property type="match status" value="1"/>
</dbReference>
<dbReference type="Pfam" id="PF01408">
    <property type="entry name" value="GFO_IDH_MocA"/>
    <property type="match status" value="1"/>
</dbReference>
<dbReference type="Pfam" id="PF22685">
    <property type="entry name" value="Gal80p_C-like"/>
    <property type="match status" value="1"/>
</dbReference>
<dbReference type="GO" id="GO:0000166">
    <property type="term" value="F:nucleotide binding"/>
    <property type="evidence" value="ECO:0007669"/>
    <property type="project" value="InterPro"/>
</dbReference>
<dbReference type="OrthoDB" id="9774191at2"/>
<dbReference type="GO" id="GO:0016491">
    <property type="term" value="F:oxidoreductase activity"/>
    <property type="evidence" value="ECO:0007669"/>
    <property type="project" value="UniProtKB-KW"/>
</dbReference>
<dbReference type="InterPro" id="IPR036291">
    <property type="entry name" value="NAD(P)-bd_dom_sf"/>
</dbReference>
<feature type="domain" description="Gal80p-like C-terminal" evidence="3">
    <location>
        <begin position="137"/>
        <end position="277"/>
    </location>
</feature>
<dbReference type="SUPFAM" id="SSF55347">
    <property type="entry name" value="Glyceraldehyde-3-phosphate dehydrogenase-like, C-terminal domain"/>
    <property type="match status" value="1"/>
</dbReference>
<dbReference type="Proteomes" id="UP000003226">
    <property type="component" value="Unassembled WGS sequence"/>
</dbReference>
<gene>
    <name evidence="4" type="ORF">UU7_00550</name>
</gene>
<protein>
    <submittedName>
        <fullName evidence="4">Oxidoreductase</fullName>
    </submittedName>
</protein>
<dbReference type="InterPro" id="IPR055080">
    <property type="entry name" value="Gal80p-like_C"/>
</dbReference>
<dbReference type="PATRIC" id="fig|1163407.3.peg.104"/>
<dbReference type="PANTHER" id="PTHR43818:SF11">
    <property type="entry name" value="BCDNA.GH03377"/>
    <property type="match status" value="1"/>
</dbReference>
<evidence type="ECO:0000259" key="2">
    <source>
        <dbReference type="Pfam" id="PF01408"/>
    </source>
</evidence>
<dbReference type="Gene3D" id="3.40.50.720">
    <property type="entry name" value="NAD(P)-binding Rossmann-like Domain"/>
    <property type="match status" value="1"/>
</dbReference>
<dbReference type="InterPro" id="IPR000683">
    <property type="entry name" value="Gfo/Idh/MocA-like_OxRdtase_N"/>
</dbReference>
<reference evidence="4 5" key="1">
    <citation type="journal article" date="2012" name="J. Bacteriol.">
        <title>Genome sequences for six rhodanobacter strains, isolated from soils and the terrestrial subsurface, with variable denitrification capabilities.</title>
        <authorList>
            <person name="Kostka J.E."/>
            <person name="Green S.J."/>
            <person name="Rishishwar L."/>
            <person name="Prakash O."/>
            <person name="Katz L.S."/>
            <person name="Marino-Ramirez L."/>
            <person name="Jordan I.K."/>
            <person name="Munk C."/>
            <person name="Ivanova N."/>
            <person name="Mikhailova N."/>
            <person name="Watson D.B."/>
            <person name="Brown S.D."/>
            <person name="Palumbo A.V."/>
            <person name="Brooks S.C."/>
        </authorList>
    </citation>
    <scope>NUCLEOTIDE SEQUENCE [LARGE SCALE GENOMIC DNA]</scope>
    <source>
        <strain evidence="4 5">B39</strain>
    </source>
</reference>
<evidence type="ECO:0000256" key="1">
    <source>
        <dbReference type="ARBA" id="ARBA00023002"/>
    </source>
</evidence>
<dbReference type="InterPro" id="IPR050463">
    <property type="entry name" value="Gfo/Idh/MocA_oxidrdct_glycsds"/>
</dbReference>
<accession>I4W7E2</accession>
<dbReference type="RefSeq" id="WP_007804344.1">
    <property type="nucleotide sequence ID" value="NZ_AJXT01000003.1"/>
</dbReference>
<dbReference type="AlphaFoldDB" id="I4W7E2"/>
<feature type="domain" description="Gfo/Idh/MocA-like oxidoreductase N-terminal" evidence="2">
    <location>
        <begin position="9"/>
        <end position="126"/>
    </location>
</feature>
<dbReference type="STRING" id="1163407.UU7_00550"/>
<evidence type="ECO:0000259" key="3">
    <source>
        <dbReference type="Pfam" id="PF22685"/>
    </source>
</evidence>
<keyword evidence="1" id="KW-0560">Oxidoreductase</keyword>
<proteinExistence type="predicted"/>
<evidence type="ECO:0000313" key="5">
    <source>
        <dbReference type="Proteomes" id="UP000003226"/>
    </source>
</evidence>